<reference evidence="10" key="1">
    <citation type="submission" date="2017-02" db="EMBL/GenBank/DDBJ databases">
        <authorList>
            <person name="Daims H."/>
        </authorList>
    </citation>
    <scope>NUCLEOTIDE SEQUENCE [LARGE SCALE GENOMIC DNA]</scope>
</reference>
<accession>A0A1R4H560</accession>
<dbReference type="PANTHER" id="PTHR30576">
    <property type="entry name" value="COLANIC BIOSYNTHESIS UDP-GLUCOSE LIPID CARRIER TRANSFERASE"/>
    <property type="match status" value="1"/>
</dbReference>
<dbReference type="Gene3D" id="3.40.50.720">
    <property type="entry name" value="NAD(P)-binding Rossmann-like Domain"/>
    <property type="match status" value="1"/>
</dbReference>
<feature type="transmembrane region" description="Helical" evidence="7">
    <location>
        <begin position="104"/>
        <end position="126"/>
    </location>
</feature>
<keyword evidence="6 7" id="KW-0472">Membrane</keyword>
<protein>
    <submittedName>
        <fullName evidence="9">UDP-glucose:undecaprenyl-phosphate glucose-1-phosphate transferase</fullName>
        <ecNumber evidence="9">2.7.8.31</ecNumber>
    </submittedName>
</protein>
<proteinExistence type="inferred from homology"/>
<keyword evidence="4 7" id="KW-0812">Transmembrane</keyword>
<sequence length="463" mass="52467">MKINERPLLFVIGQILNPLVAIETLILIAQYYQFPFEGQLFILAIFAFLVVAKLLDTVDLTSSLKTFWAHTVGAIFLRWFVVVTLMSLIGYFSRIVGESSRELLVTWFIITPFAIVLAQLAARYLLDRLSISGENLNNAVIVSVNDLSLRLATRFAEHPIYGVHCLGFFDDRDSNRLHTDTEMPVGKLLGKLCQVAEFVKSHQVNHVYIAAPMTDQPRIMFLLDELRDTTVSIYFVPDVFLYDLIQANISAIQEIPIVAVCETPFAGINGFVKRVSDVVLSVLILILISPLLLLISLGVKLDSPGSVIFKQRRYGLDGEEIVVYKFRSMTVSENGDSVIQAIRNDSRITPLGAFLRKTSLDELPQFINVLQGRMSIVGPRPHAVAHNELYRKQIKGYMIRHKVKPGITGWAQVNGYRGETELLEKMEARIDFDLDYLRNWSLPFDFYIIFMTIGVVIKDRNAY</sequence>
<keyword evidence="3 9" id="KW-0808">Transferase</keyword>
<dbReference type="EMBL" id="FUKJ01000134">
    <property type="protein sequence ID" value="SJM91349.1"/>
    <property type="molecule type" value="Genomic_DNA"/>
</dbReference>
<dbReference type="PANTHER" id="PTHR30576:SF21">
    <property type="entry name" value="UDP-GLUCOSE:UNDECAPRENYL-PHOSPHATE GLUCOSE-1-PHOSPHATE TRANSFERASE"/>
    <property type="match status" value="1"/>
</dbReference>
<feature type="transmembrane region" description="Helical" evidence="7">
    <location>
        <begin position="67"/>
        <end position="92"/>
    </location>
</feature>
<evidence type="ECO:0000259" key="8">
    <source>
        <dbReference type="Pfam" id="PF02397"/>
    </source>
</evidence>
<dbReference type="GO" id="GO:0016020">
    <property type="term" value="C:membrane"/>
    <property type="evidence" value="ECO:0007669"/>
    <property type="project" value="UniProtKB-SubCell"/>
</dbReference>
<organism evidence="9 10">
    <name type="scientific">Crenothrix polyspora</name>
    <dbReference type="NCBI Taxonomy" id="360316"/>
    <lineage>
        <taxon>Bacteria</taxon>
        <taxon>Pseudomonadati</taxon>
        <taxon>Pseudomonadota</taxon>
        <taxon>Gammaproteobacteria</taxon>
        <taxon>Methylococcales</taxon>
        <taxon>Crenotrichaceae</taxon>
        <taxon>Crenothrix</taxon>
    </lineage>
</organism>
<keyword evidence="10" id="KW-1185">Reference proteome</keyword>
<evidence type="ECO:0000256" key="4">
    <source>
        <dbReference type="ARBA" id="ARBA00022692"/>
    </source>
</evidence>
<evidence type="ECO:0000313" key="9">
    <source>
        <dbReference type="EMBL" id="SJM91349.1"/>
    </source>
</evidence>
<dbReference type="GO" id="GO:0009242">
    <property type="term" value="P:colanic acid biosynthetic process"/>
    <property type="evidence" value="ECO:0007669"/>
    <property type="project" value="TreeGrafter"/>
</dbReference>
<dbReference type="AlphaFoldDB" id="A0A1R4H560"/>
<dbReference type="GO" id="GO:0089702">
    <property type="term" value="F:undecaprenyl-phosphate glucose phosphotransferase activity"/>
    <property type="evidence" value="ECO:0007669"/>
    <property type="project" value="UniProtKB-EC"/>
</dbReference>
<feature type="transmembrane region" description="Helical" evidence="7">
    <location>
        <begin position="38"/>
        <end position="55"/>
    </location>
</feature>
<evidence type="ECO:0000256" key="1">
    <source>
        <dbReference type="ARBA" id="ARBA00004141"/>
    </source>
</evidence>
<dbReference type="NCBIfam" id="TIGR03023">
    <property type="entry name" value="WcaJ_sugtrans"/>
    <property type="match status" value="1"/>
</dbReference>
<evidence type="ECO:0000256" key="3">
    <source>
        <dbReference type="ARBA" id="ARBA00022679"/>
    </source>
</evidence>
<keyword evidence="5 7" id="KW-1133">Transmembrane helix</keyword>
<dbReference type="Pfam" id="PF13727">
    <property type="entry name" value="CoA_binding_3"/>
    <property type="match status" value="1"/>
</dbReference>
<evidence type="ECO:0000256" key="7">
    <source>
        <dbReference type="SAM" id="Phobius"/>
    </source>
</evidence>
<dbReference type="InterPro" id="IPR017475">
    <property type="entry name" value="EPS_sugar_tfrase"/>
</dbReference>
<gene>
    <name evidence="9" type="primary">wcaJ</name>
    <name evidence="9" type="ORF">CRENPOLYSF2_2190004</name>
</gene>
<dbReference type="Pfam" id="PF02397">
    <property type="entry name" value="Bac_transf"/>
    <property type="match status" value="1"/>
</dbReference>
<feature type="transmembrane region" description="Helical" evidence="7">
    <location>
        <begin position="278"/>
        <end position="299"/>
    </location>
</feature>
<dbReference type="InterPro" id="IPR017473">
    <property type="entry name" value="Undecaprenyl-P_gluc_Ptfrase"/>
</dbReference>
<feature type="domain" description="Bacterial sugar transferase" evidence="8">
    <location>
        <begin position="273"/>
        <end position="458"/>
    </location>
</feature>
<feature type="transmembrane region" description="Helical" evidence="7">
    <location>
        <begin position="7"/>
        <end position="32"/>
    </location>
</feature>
<dbReference type="RefSeq" id="WP_087146502.1">
    <property type="nucleotide sequence ID" value="NZ_FUKJ01000134.1"/>
</dbReference>
<dbReference type="EC" id="2.7.8.31" evidence="9"/>
<dbReference type="InterPro" id="IPR003362">
    <property type="entry name" value="Bact_transf"/>
</dbReference>
<dbReference type="NCBIfam" id="TIGR03025">
    <property type="entry name" value="EPS_sugtrans"/>
    <property type="match status" value="1"/>
</dbReference>
<evidence type="ECO:0000313" key="10">
    <source>
        <dbReference type="Proteomes" id="UP000195442"/>
    </source>
</evidence>
<comment type="subcellular location">
    <subcellularLocation>
        <location evidence="1">Membrane</location>
        <topology evidence="1">Multi-pass membrane protein</topology>
    </subcellularLocation>
</comment>
<dbReference type="Proteomes" id="UP000195442">
    <property type="component" value="Unassembled WGS sequence"/>
</dbReference>
<name>A0A1R4H560_9GAMM</name>
<evidence type="ECO:0000256" key="5">
    <source>
        <dbReference type="ARBA" id="ARBA00022989"/>
    </source>
</evidence>
<evidence type="ECO:0000256" key="2">
    <source>
        <dbReference type="ARBA" id="ARBA00006464"/>
    </source>
</evidence>
<feature type="transmembrane region" description="Helical" evidence="7">
    <location>
        <begin position="440"/>
        <end position="457"/>
    </location>
</feature>
<comment type="similarity">
    <text evidence="2">Belongs to the bacterial sugar transferase family.</text>
</comment>
<evidence type="ECO:0000256" key="6">
    <source>
        <dbReference type="ARBA" id="ARBA00023136"/>
    </source>
</evidence>
<dbReference type="OrthoDB" id="9808602at2"/>